<dbReference type="OrthoDB" id="342399at2"/>
<keyword evidence="5" id="KW-0805">Transcription regulation</keyword>
<dbReference type="PROSITE" id="PS50110">
    <property type="entry name" value="RESPONSE_REGULATORY"/>
    <property type="match status" value="1"/>
</dbReference>
<evidence type="ECO:0000313" key="12">
    <source>
        <dbReference type="Proteomes" id="UP000199687"/>
    </source>
</evidence>
<dbReference type="SMART" id="SM00342">
    <property type="entry name" value="HTH_ARAC"/>
    <property type="match status" value="1"/>
</dbReference>
<accession>A0A1H9NFU0</accession>
<dbReference type="PANTHER" id="PTHR42713:SF3">
    <property type="entry name" value="TRANSCRIPTIONAL REGULATORY PROTEIN HPTR"/>
    <property type="match status" value="1"/>
</dbReference>
<protein>
    <submittedName>
        <fullName evidence="11">Two component transcriptional regulator, AraC family</fullName>
    </submittedName>
</protein>
<keyword evidence="3 8" id="KW-0597">Phosphoprotein</keyword>
<name>A0A1H9NFU0_9BACI</name>
<organism evidence="11 12">
    <name type="scientific">Gracilibacillus ureilyticus</name>
    <dbReference type="NCBI Taxonomy" id="531814"/>
    <lineage>
        <taxon>Bacteria</taxon>
        <taxon>Bacillati</taxon>
        <taxon>Bacillota</taxon>
        <taxon>Bacilli</taxon>
        <taxon>Bacillales</taxon>
        <taxon>Bacillaceae</taxon>
        <taxon>Gracilibacillus</taxon>
    </lineage>
</organism>
<dbReference type="GO" id="GO:0000160">
    <property type="term" value="P:phosphorelay signal transduction system"/>
    <property type="evidence" value="ECO:0007669"/>
    <property type="project" value="UniProtKB-KW"/>
</dbReference>
<gene>
    <name evidence="11" type="ORF">SAMN04487944_10399</name>
</gene>
<dbReference type="CDD" id="cd17536">
    <property type="entry name" value="REC_YesN-like"/>
    <property type="match status" value="1"/>
</dbReference>
<evidence type="ECO:0000259" key="9">
    <source>
        <dbReference type="PROSITE" id="PS01124"/>
    </source>
</evidence>
<evidence type="ECO:0000259" key="10">
    <source>
        <dbReference type="PROSITE" id="PS50110"/>
    </source>
</evidence>
<dbReference type="GO" id="GO:0003700">
    <property type="term" value="F:DNA-binding transcription factor activity"/>
    <property type="evidence" value="ECO:0007669"/>
    <property type="project" value="InterPro"/>
</dbReference>
<evidence type="ECO:0000256" key="2">
    <source>
        <dbReference type="ARBA" id="ARBA00022490"/>
    </source>
</evidence>
<dbReference type="Pfam" id="PF00072">
    <property type="entry name" value="Response_reg"/>
    <property type="match status" value="1"/>
</dbReference>
<dbReference type="PRINTS" id="PR00032">
    <property type="entry name" value="HTHARAC"/>
</dbReference>
<reference evidence="11 12" key="1">
    <citation type="submission" date="2016-10" db="EMBL/GenBank/DDBJ databases">
        <authorList>
            <person name="de Groot N.N."/>
        </authorList>
    </citation>
    <scope>NUCLEOTIDE SEQUENCE [LARGE SCALE GENOMIC DNA]</scope>
    <source>
        <strain evidence="11 12">CGMCC 1.7727</strain>
    </source>
</reference>
<dbReference type="STRING" id="531814.SAMN04487944_10399"/>
<keyword evidence="12" id="KW-1185">Reference proteome</keyword>
<evidence type="ECO:0000256" key="3">
    <source>
        <dbReference type="ARBA" id="ARBA00022553"/>
    </source>
</evidence>
<dbReference type="EMBL" id="FOGL01000003">
    <property type="protein sequence ID" value="SER34263.1"/>
    <property type="molecule type" value="Genomic_DNA"/>
</dbReference>
<dbReference type="InterPro" id="IPR051552">
    <property type="entry name" value="HptR"/>
</dbReference>
<keyword evidence="6" id="KW-0238">DNA-binding</keyword>
<dbReference type="InterPro" id="IPR020449">
    <property type="entry name" value="Tscrpt_reg_AraC-type_HTH"/>
</dbReference>
<dbReference type="InterPro" id="IPR001789">
    <property type="entry name" value="Sig_transdc_resp-reg_receiver"/>
</dbReference>
<dbReference type="GO" id="GO:0043565">
    <property type="term" value="F:sequence-specific DNA binding"/>
    <property type="evidence" value="ECO:0007669"/>
    <property type="project" value="InterPro"/>
</dbReference>
<dbReference type="SMART" id="SM00448">
    <property type="entry name" value="REC"/>
    <property type="match status" value="1"/>
</dbReference>
<feature type="modified residue" description="4-aspartylphosphate" evidence="8">
    <location>
        <position position="57"/>
    </location>
</feature>
<keyword evidence="7" id="KW-0804">Transcription</keyword>
<dbReference type="Pfam" id="PF12833">
    <property type="entry name" value="HTH_18"/>
    <property type="match status" value="1"/>
</dbReference>
<evidence type="ECO:0000256" key="8">
    <source>
        <dbReference type="PROSITE-ProRule" id="PRU00169"/>
    </source>
</evidence>
<dbReference type="PROSITE" id="PS01124">
    <property type="entry name" value="HTH_ARAC_FAMILY_2"/>
    <property type="match status" value="1"/>
</dbReference>
<evidence type="ECO:0000256" key="1">
    <source>
        <dbReference type="ARBA" id="ARBA00004496"/>
    </source>
</evidence>
<dbReference type="Gene3D" id="3.40.50.2300">
    <property type="match status" value="1"/>
</dbReference>
<dbReference type="SUPFAM" id="SSF46689">
    <property type="entry name" value="Homeodomain-like"/>
    <property type="match status" value="2"/>
</dbReference>
<evidence type="ECO:0000256" key="5">
    <source>
        <dbReference type="ARBA" id="ARBA00023015"/>
    </source>
</evidence>
<dbReference type="PROSITE" id="PS00041">
    <property type="entry name" value="HTH_ARAC_FAMILY_1"/>
    <property type="match status" value="1"/>
</dbReference>
<evidence type="ECO:0000256" key="4">
    <source>
        <dbReference type="ARBA" id="ARBA00023012"/>
    </source>
</evidence>
<dbReference type="InterPro" id="IPR018060">
    <property type="entry name" value="HTH_AraC"/>
</dbReference>
<dbReference type="Proteomes" id="UP000199687">
    <property type="component" value="Unassembled WGS sequence"/>
</dbReference>
<dbReference type="InterPro" id="IPR011006">
    <property type="entry name" value="CheY-like_superfamily"/>
</dbReference>
<evidence type="ECO:0000313" key="11">
    <source>
        <dbReference type="EMBL" id="SER34263.1"/>
    </source>
</evidence>
<evidence type="ECO:0000256" key="7">
    <source>
        <dbReference type="ARBA" id="ARBA00023163"/>
    </source>
</evidence>
<dbReference type="InterPro" id="IPR018062">
    <property type="entry name" value="HTH_AraC-typ_CS"/>
</dbReference>
<dbReference type="GO" id="GO:0005737">
    <property type="term" value="C:cytoplasm"/>
    <property type="evidence" value="ECO:0007669"/>
    <property type="project" value="UniProtKB-SubCell"/>
</dbReference>
<evidence type="ECO:0000256" key="6">
    <source>
        <dbReference type="ARBA" id="ARBA00023125"/>
    </source>
</evidence>
<proteinExistence type="predicted"/>
<dbReference type="RefSeq" id="WP_089739594.1">
    <property type="nucleotide sequence ID" value="NZ_FOGL01000003.1"/>
</dbReference>
<dbReference type="Gene3D" id="1.10.10.60">
    <property type="entry name" value="Homeodomain-like"/>
    <property type="match status" value="2"/>
</dbReference>
<dbReference type="InterPro" id="IPR009057">
    <property type="entry name" value="Homeodomain-like_sf"/>
</dbReference>
<sequence length="528" mass="61802">MTYSLLIVDDEPVIRRGLLNTINWNEAGIENVVTAFDGVDAIQKINENNGFDIMITDVRMPNKDGLQLAGYVSAHFPQTKIIMISGYDEFSYAQRAIQLGVEDYLLKPVDVDQLMELTEKMIGKLAKEQKESQKRQQENLLNLIVEEVFGQTLNNETDRSGWETKNLKIFFSMKKNYWELSKHLSEGELQGYKKDWKQKISKNVSRKNKTGVSLFISENILLSCFIDDSGNGRSPGFTKDYEKILHDDELLFYYYPFPVRINELNRVVNVMTQSLAQLPIKENNHLVYEDIPDRRRWNKHPEQIEEALFTATVHNDMETIHASINKLIHYFEDHNLRLGEVIRLSEKIVTRIMHNCKNVLQKEAAESEQIWSYSPDVLLIDSYPKLYEMIDSELKKIRTAFYLDKRGNNDWLINRALEYIHQYFRSDIKAQEVADVINISPSYFSSLFKQKTGKNFNEYVNFLRIEESKKLLTETPLKIGEIAEQIGYNEYKYFVEVFKKLSSVTPTEYRKLTSNHNKILEEEKSWKS</sequence>
<feature type="domain" description="Response regulatory" evidence="10">
    <location>
        <begin position="4"/>
        <end position="122"/>
    </location>
</feature>
<dbReference type="AlphaFoldDB" id="A0A1H9NFU0"/>
<dbReference type="SUPFAM" id="SSF52172">
    <property type="entry name" value="CheY-like"/>
    <property type="match status" value="1"/>
</dbReference>
<feature type="domain" description="HTH araC/xylS-type" evidence="9">
    <location>
        <begin position="414"/>
        <end position="512"/>
    </location>
</feature>
<keyword evidence="2" id="KW-0963">Cytoplasm</keyword>
<keyword evidence="4" id="KW-0902">Two-component regulatory system</keyword>
<comment type="subcellular location">
    <subcellularLocation>
        <location evidence="1">Cytoplasm</location>
    </subcellularLocation>
</comment>
<dbReference type="PANTHER" id="PTHR42713">
    <property type="entry name" value="HISTIDINE KINASE-RELATED"/>
    <property type="match status" value="1"/>
</dbReference>